<organism evidence="2">
    <name type="scientific">Timema genevievae</name>
    <name type="common">Walking stick</name>
    <dbReference type="NCBI Taxonomy" id="629358"/>
    <lineage>
        <taxon>Eukaryota</taxon>
        <taxon>Metazoa</taxon>
        <taxon>Ecdysozoa</taxon>
        <taxon>Arthropoda</taxon>
        <taxon>Hexapoda</taxon>
        <taxon>Insecta</taxon>
        <taxon>Pterygota</taxon>
        <taxon>Neoptera</taxon>
        <taxon>Polyneoptera</taxon>
        <taxon>Phasmatodea</taxon>
        <taxon>Timematodea</taxon>
        <taxon>Timematoidea</taxon>
        <taxon>Timematidae</taxon>
        <taxon>Timema</taxon>
    </lineage>
</organism>
<dbReference type="SMART" id="SM00225">
    <property type="entry name" value="BTB"/>
    <property type="match status" value="1"/>
</dbReference>
<protein>
    <recommendedName>
        <fullName evidence="1">BTB domain-containing protein</fullName>
    </recommendedName>
</protein>
<dbReference type="InterPro" id="IPR011333">
    <property type="entry name" value="SKP1/BTB/POZ_sf"/>
</dbReference>
<dbReference type="Gene3D" id="3.30.710.10">
    <property type="entry name" value="Potassium Channel Kv1.1, Chain A"/>
    <property type="match status" value="1"/>
</dbReference>
<dbReference type="AlphaFoldDB" id="A0A7R9JY07"/>
<dbReference type="SUPFAM" id="SSF54695">
    <property type="entry name" value="POZ domain"/>
    <property type="match status" value="1"/>
</dbReference>
<gene>
    <name evidence="2" type="ORF">TGEB3V08_LOCUS5461</name>
</gene>
<feature type="domain" description="BTB" evidence="1">
    <location>
        <begin position="41"/>
        <end position="110"/>
    </location>
</feature>
<reference evidence="2" key="1">
    <citation type="submission" date="2020-11" db="EMBL/GenBank/DDBJ databases">
        <authorList>
            <person name="Tran Van P."/>
        </authorList>
    </citation>
    <scope>NUCLEOTIDE SEQUENCE</scope>
</reference>
<sequence>MSTGLLMALTQSSDKMSCDWQLSKTSLAERIQFVLKSSHWSDCSFCVGREGNSQIFEAHKLILAASSPVFGAMCFGLLAEKNCINVPDLEPQIFNILLEYMYADSLKLKSVDEASGVLYASKKYMMPHLSCLCREYITNNIRPSNVLSIFEFAESIQETDLFYEPCVQLLLGSHLHEFCSPSGSHMELSWDRFLKPSTGQSNELICWVISKHTEEVLHLSKGQMSGSFLTTILDQNSLNISELELFETALNWAYLECQEAGFQQTGSNCRAMLDRVGALSKIRFLSLTPEEFSKGPGQSGVLASDEIEALCLALCNIQNKNTSDPNIFDKDWPHSSNEELNCDRNNGNVVLLNTMLKSTLADKSCLPVNISKTLRRHGLSCVMRPRGRISVPQYYCARQFLKTAVTVSGNLRLLTKVHVSRSIVMTGLRFFTRLTPQCEFTYSQSFPHDYRENIEVCVLDQVGEPLCNTIFSDKVVYNTLATLTLSEPVRFTGDKEYSIHVILPASTGLTFEYPLSFMSQTERSQDVEFRFCDHADINDNGTFVRRLDMGFLDTIM</sequence>
<dbReference type="PROSITE" id="PS50097">
    <property type="entry name" value="BTB"/>
    <property type="match status" value="1"/>
</dbReference>
<dbReference type="GO" id="GO:0000932">
    <property type="term" value="C:P-body"/>
    <property type="evidence" value="ECO:0007669"/>
    <property type="project" value="TreeGrafter"/>
</dbReference>
<dbReference type="GO" id="GO:0005829">
    <property type="term" value="C:cytosol"/>
    <property type="evidence" value="ECO:0007669"/>
    <property type="project" value="TreeGrafter"/>
</dbReference>
<dbReference type="InterPro" id="IPR000210">
    <property type="entry name" value="BTB/POZ_dom"/>
</dbReference>
<name>A0A7R9JY07_TIMGE</name>
<evidence type="ECO:0000313" key="2">
    <source>
        <dbReference type="EMBL" id="CAD7593791.1"/>
    </source>
</evidence>
<dbReference type="PANTHER" id="PTHR45774:SF3">
    <property type="entry name" value="BTB (POZ) DOMAIN-CONTAINING 2B-RELATED"/>
    <property type="match status" value="1"/>
</dbReference>
<accession>A0A7R9JY07</accession>
<proteinExistence type="predicted"/>
<evidence type="ECO:0000259" key="1">
    <source>
        <dbReference type="PROSITE" id="PS50097"/>
    </source>
</evidence>
<dbReference type="EMBL" id="OE841034">
    <property type="protein sequence ID" value="CAD7593791.1"/>
    <property type="molecule type" value="Genomic_DNA"/>
</dbReference>
<dbReference type="PANTHER" id="PTHR45774">
    <property type="entry name" value="BTB/POZ DOMAIN-CONTAINING"/>
    <property type="match status" value="1"/>
</dbReference>
<dbReference type="GO" id="GO:0022008">
    <property type="term" value="P:neurogenesis"/>
    <property type="evidence" value="ECO:0007669"/>
    <property type="project" value="TreeGrafter"/>
</dbReference>
<dbReference type="Pfam" id="PF00651">
    <property type="entry name" value="BTB"/>
    <property type="match status" value="1"/>
</dbReference>